<dbReference type="GO" id="GO:0030672">
    <property type="term" value="C:synaptic vesicle membrane"/>
    <property type="evidence" value="ECO:0007669"/>
    <property type="project" value="TreeGrafter"/>
</dbReference>
<evidence type="ECO:0000256" key="7">
    <source>
        <dbReference type="ARBA" id="ARBA00023136"/>
    </source>
</evidence>
<feature type="transmembrane region" description="Helical" evidence="9">
    <location>
        <begin position="277"/>
        <end position="299"/>
    </location>
</feature>
<dbReference type="NCBIfam" id="TIGR00880">
    <property type="entry name" value="2_A_01_02"/>
    <property type="match status" value="1"/>
</dbReference>
<feature type="compositionally biased region" description="Polar residues" evidence="8">
    <location>
        <begin position="51"/>
        <end position="86"/>
    </location>
</feature>
<gene>
    <name evidence="12" type="primary">LOC111599693</name>
</gene>
<protein>
    <submittedName>
        <fullName evidence="12">Synaptic vesicular amine transporter isoform X8</fullName>
    </submittedName>
</protein>
<dbReference type="Pfam" id="PF07690">
    <property type="entry name" value="MFS_1"/>
    <property type="match status" value="1"/>
</dbReference>
<dbReference type="GO" id="GO:0015842">
    <property type="term" value="P:aminergic neurotransmitter loading into synaptic vesicle"/>
    <property type="evidence" value="ECO:0007669"/>
    <property type="project" value="TreeGrafter"/>
</dbReference>
<dbReference type="InterPro" id="IPR050930">
    <property type="entry name" value="MFS_Vesicular_Transporter"/>
</dbReference>
<evidence type="ECO:0000259" key="10">
    <source>
        <dbReference type="PROSITE" id="PS50850"/>
    </source>
</evidence>
<dbReference type="SUPFAM" id="SSF103473">
    <property type="entry name" value="MFS general substrate transporter"/>
    <property type="match status" value="1"/>
</dbReference>
<keyword evidence="6 9" id="KW-1133">Transmembrane helix</keyword>
<evidence type="ECO:0000313" key="12">
    <source>
        <dbReference type="RefSeq" id="XP_023171181.2"/>
    </source>
</evidence>
<evidence type="ECO:0000256" key="4">
    <source>
        <dbReference type="ARBA" id="ARBA00022692"/>
    </source>
</evidence>
<dbReference type="PANTHER" id="PTHR23506">
    <property type="entry name" value="GH10249P"/>
    <property type="match status" value="1"/>
</dbReference>
<evidence type="ECO:0000256" key="8">
    <source>
        <dbReference type="SAM" id="MobiDB-lite"/>
    </source>
</evidence>
<feature type="transmembrane region" description="Helical" evidence="9">
    <location>
        <begin position="152"/>
        <end position="175"/>
    </location>
</feature>
<comment type="similarity">
    <text evidence="2">Belongs to the major facilitator superfamily. Vesicular transporter family.</text>
</comment>
<dbReference type="Gene3D" id="1.20.1250.20">
    <property type="entry name" value="MFS general substrate transporter like domains"/>
    <property type="match status" value="1"/>
</dbReference>
<feature type="transmembrane region" description="Helical" evidence="9">
    <location>
        <begin position="412"/>
        <end position="432"/>
    </location>
</feature>
<name>A0A6J1M393_DROHY</name>
<dbReference type="RefSeq" id="XP_023171181.2">
    <property type="nucleotide sequence ID" value="XM_023315413.2"/>
</dbReference>
<dbReference type="PROSITE" id="PS50850">
    <property type="entry name" value="MFS"/>
    <property type="match status" value="1"/>
</dbReference>
<dbReference type="AlphaFoldDB" id="A0A6J1M393"/>
<accession>A0A6J1M393</accession>
<feature type="transmembrane region" description="Helical" evidence="9">
    <location>
        <begin position="479"/>
        <end position="499"/>
    </location>
</feature>
<keyword evidence="3" id="KW-0813">Transport</keyword>
<feature type="transmembrane region" description="Helical" evidence="9">
    <location>
        <begin position="537"/>
        <end position="560"/>
    </location>
</feature>
<feature type="transmembrane region" description="Helical" evidence="9">
    <location>
        <begin position="341"/>
        <end position="359"/>
    </location>
</feature>
<dbReference type="InterPro" id="IPR036259">
    <property type="entry name" value="MFS_trans_sf"/>
</dbReference>
<feature type="transmembrane region" description="Helical" evidence="9">
    <location>
        <begin position="371"/>
        <end position="391"/>
    </location>
</feature>
<dbReference type="GO" id="GO:0043195">
    <property type="term" value="C:terminal bouton"/>
    <property type="evidence" value="ECO:0007669"/>
    <property type="project" value="TreeGrafter"/>
</dbReference>
<organism evidence="11 12">
    <name type="scientific">Drosophila hydei</name>
    <name type="common">Fruit fly</name>
    <dbReference type="NCBI Taxonomy" id="7224"/>
    <lineage>
        <taxon>Eukaryota</taxon>
        <taxon>Metazoa</taxon>
        <taxon>Ecdysozoa</taxon>
        <taxon>Arthropoda</taxon>
        <taxon>Hexapoda</taxon>
        <taxon>Insecta</taxon>
        <taxon>Pterygota</taxon>
        <taxon>Neoptera</taxon>
        <taxon>Endopterygota</taxon>
        <taxon>Diptera</taxon>
        <taxon>Brachycera</taxon>
        <taxon>Muscomorpha</taxon>
        <taxon>Ephydroidea</taxon>
        <taxon>Drosophilidae</taxon>
        <taxon>Drosophila</taxon>
    </lineage>
</organism>
<feature type="compositionally biased region" description="Low complexity" evidence="8">
    <location>
        <begin position="37"/>
        <end position="50"/>
    </location>
</feature>
<dbReference type="CTD" id="3346192"/>
<dbReference type="InterPro" id="IPR011701">
    <property type="entry name" value="MFS"/>
</dbReference>
<feature type="transmembrane region" description="Helical" evidence="9">
    <location>
        <begin position="572"/>
        <end position="591"/>
    </location>
</feature>
<feature type="region of interest" description="Disordered" evidence="8">
    <location>
        <begin position="1"/>
        <end position="132"/>
    </location>
</feature>
<evidence type="ECO:0000256" key="3">
    <source>
        <dbReference type="ARBA" id="ARBA00022448"/>
    </source>
</evidence>
<evidence type="ECO:0000256" key="6">
    <source>
        <dbReference type="ARBA" id="ARBA00022989"/>
    </source>
</evidence>
<feature type="transmembrane region" description="Helical" evidence="9">
    <location>
        <begin position="505"/>
        <end position="525"/>
    </location>
</feature>
<feature type="transmembrane region" description="Helical" evidence="9">
    <location>
        <begin position="452"/>
        <end position="472"/>
    </location>
</feature>
<dbReference type="GO" id="GO:0042910">
    <property type="term" value="F:xenobiotic transmembrane transporter activity"/>
    <property type="evidence" value="ECO:0007669"/>
    <property type="project" value="InterPro"/>
</dbReference>
<dbReference type="CDD" id="cd17384">
    <property type="entry name" value="MFS_SLC18A1_2_VAT1_2"/>
    <property type="match status" value="1"/>
</dbReference>
<evidence type="ECO:0000313" key="11">
    <source>
        <dbReference type="Proteomes" id="UP000504633"/>
    </source>
</evidence>
<comment type="subcellular location">
    <subcellularLocation>
        <location evidence="1">Membrane</location>
        <topology evidence="1">Multi-pass membrane protein</topology>
    </subcellularLocation>
</comment>
<evidence type="ECO:0000256" key="5">
    <source>
        <dbReference type="ARBA" id="ARBA00022775"/>
    </source>
</evidence>
<keyword evidence="5" id="KW-0532">Neurotransmitter transport</keyword>
<dbReference type="InterPro" id="IPR020846">
    <property type="entry name" value="MFS_dom"/>
</dbReference>
<evidence type="ECO:0000256" key="1">
    <source>
        <dbReference type="ARBA" id="ARBA00004141"/>
    </source>
</evidence>
<feature type="compositionally biased region" description="Polar residues" evidence="8">
    <location>
        <begin position="1"/>
        <end position="25"/>
    </location>
</feature>
<sequence>MQSSTDAGNNGTRKYPAQQQHNQTQSTTGAGAGAREGAGATASAAEGDGTNQTTSFTINDNSQPASQASKNPFKQQLDSYQQNGNMDTECGIMGTGGAAAKEAQEQSYGTRKLAGGQSPPPPDQYRQEDPRAAGTWSAAKSWMVSWRGSNRLVLVIVAIALLLDNMLLTTVVPIIPEFLYDIRHPDAPLDSYPRTPLTLNTPPPPTSCPCKDGANDEATPIEIVTPSAEDNETYYRELEERHNELVGETVEVGLLFASKAIVQLLVNPIVGPLTHRIGYSIPMFAGFVIMFLSTLIFAFGRSYLVLFIARALQGIGSSCSSVSGMGMLADRFTDDKERGNAMGIALGGLALGVLIGPPFGGVMYEFVGKSAPFLVLAALALGDGLLQLFMLQPSIQKAESEEPPSLKSLISDPYILIAAGAITFANMGIAMLEPSLPLWMVDNMGATRWEQGVAFLPASISYLIGTNLFGPLGHKIGRWFAACLGLVIIGACLIFIPMATSITHLIIPNAGLGFAIGMVDSSMMPELGYLVDIRHSAVYGSVYALGDVAFCVGFAVGPALSGSLVKSIGFEWMLFGIAILCFLYAPLLTLLKNPPTSDEKKSLIYGRDRSQVRYVTYQNYDDDE</sequence>
<evidence type="ECO:0000256" key="9">
    <source>
        <dbReference type="SAM" id="Phobius"/>
    </source>
</evidence>
<reference evidence="12" key="1">
    <citation type="submission" date="2025-08" db="UniProtKB">
        <authorList>
            <consortium name="RefSeq"/>
        </authorList>
    </citation>
    <scope>IDENTIFICATION</scope>
    <source>
        <strain evidence="12">15085-1641.00</strain>
        <tissue evidence="12">Whole body</tissue>
    </source>
</reference>
<dbReference type="Proteomes" id="UP000504633">
    <property type="component" value="Unplaced"/>
</dbReference>
<feature type="domain" description="Major facilitator superfamily (MFS) profile" evidence="10">
    <location>
        <begin position="153"/>
        <end position="597"/>
    </location>
</feature>
<dbReference type="OrthoDB" id="5086884at2759"/>
<dbReference type="PANTHER" id="PTHR23506:SF23">
    <property type="entry name" value="GH10249P"/>
    <property type="match status" value="1"/>
</dbReference>
<proteinExistence type="inferred from homology"/>
<evidence type="ECO:0000256" key="2">
    <source>
        <dbReference type="ARBA" id="ARBA00006829"/>
    </source>
</evidence>
<dbReference type="GeneID" id="111599693"/>
<keyword evidence="11" id="KW-1185">Reference proteome</keyword>
<dbReference type="InterPro" id="IPR001958">
    <property type="entry name" value="Tet-R_TetA/multi-R_MdtG-like"/>
</dbReference>
<keyword evidence="7 9" id="KW-0472">Membrane</keyword>
<dbReference type="FunFam" id="1.20.1250.20:FF:000145">
    <property type="entry name" value="Chromaffin granule amine transporter"/>
    <property type="match status" value="1"/>
</dbReference>
<keyword evidence="4 9" id="KW-0812">Transmembrane</keyword>
<feature type="transmembrane region" description="Helical" evidence="9">
    <location>
        <begin position="305"/>
        <end position="329"/>
    </location>
</feature>
<dbReference type="GO" id="GO:0005335">
    <property type="term" value="F:serotonin:sodium:chloride symporter activity"/>
    <property type="evidence" value="ECO:0007669"/>
    <property type="project" value="TreeGrafter"/>
</dbReference>